<evidence type="ECO:0000256" key="1">
    <source>
        <dbReference type="SAM" id="Phobius"/>
    </source>
</evidence>
<protein>
    <submittedName>
        <fullName evidence="2">Uncharacterized protein</fullName>
    </submittedName>
</protein>
<dbReference type="OrthoDB" id="9927457at2"/>
<dbReference type="AlphaFoldDB" id="A0A432VUZ6"/>
<keyword evidence="1" id="KW-1133">Transmembrane helix</keyword>
<reference evidence="3" key="1">
    <citation type="journal article" date="2018" name="Front. Microbiol.">
        <title>Genome-Based Analysis Reveals the Taxonomy and Diversity of the Family Idiomarinaceae.</title>
        <authorList>
            <person name="Liu Y."/>
            <person name="Lai Q."/>
            <person name="Shao Z."/>
        </authorList>
    </citation>
    <scope>NUCLEOTIDE SEQUENCE [LARGE SCALE GENOMIC DNA]</scope>
    <source>
        <strain evidence="3">GBPy7</strain>
    </source>
</reference>
<gene>
    <name evidence="2" type="ORF">CWE08_07745</name>
</gene>
<dbReference type="RefSeq" id="WP_126767281.1">
    <property type="nucleotide sequence ID" value="NZ_PIPJ01000005.1"/>
</dbReference>
<keyword evidence="1" id="KW-0812">Transmembrane</keyword>
<name>A0A432VUZ6_9GAMM</name>
<sequence>MKTFLWVLLMIALLALFGPTLVGFIMSLLAVVVVPLFVIALLAGIAFVVGLAIFGSTVLAVAIASAVLVLVGFSLFWPILLIALAVWIFSRNRTQVA</sequence>
<feature type="transmembrane region" description="Helical" evidence="1">
    <location>
        <begin position="60"/>
        <end position="89"/>
    </location>
</feature>
<keyword evidence="3" id="KW-1185">Reference proteome</keyword>
<feature type="transmembrane region" description="Helical" evidence="1">
    <location>
        <begin position="6"/>
        <end position="25"/>
    </location>
</feature>
<evidence type="ECO:0000313" key="2">
    <source>
        <dbReference type="EMBL" id="RUO20354.1"/>
    </source>
</evidence>
<dbReference type="EMBL" id="PIPJ01000005">
    <property type="protein sequence ID" value="RUO20354.1"/>
    <property type="molecule type" value="Genomic_DNA"/>
</dbReference>
<dbReference type="Proteomes" id="UP000288395">
    <property type="component" value="Unassembled WGS sequence"/>
</dbReference>
<keyword evidence="1" id="KW-0472">Membrane</keyword>
<feature type="transmembrane region" description="Helical" evidence="1">
    <location>
        <begin position="32"/>
        <end position="54"/>
    </location>
</feature>
<proteinExistence type="predicted"/>
<comment type="caution">
    <text evidence="2">The sequence shown here is derived from an EMBL/GenBank/DDBJ whole genome shotgun (WGS) entry which is preliminary data.</text>
</comment>
<organism evidence="2 3">
    <name type="scientific">Aliidiomarina iranensis</name>
    <dbReference type="NCBI Taxonomy" id="1434071"/>
    <lineage>
        <taxon>Bacteria</taxon>
        <taxon>Pseudomonadati</taxon>
        <taxon>Pseudomonadota</taxon>
        <taxon>Gammaproteobacteria</taxon>
        <taxon>Alteromonadales</taxon>
        <taxon>Idiomarinaceae</taxon>
        <taxon>Aliidiomarina</taxon>
    </lineage>
</organism>
<evidence type="ECO:0000313" key="3">
    <source>
        <dbReference type="Proteomes" id="UP000288395"/>
    </source>
</evidence>
<accession>A0A432VUZ6</accession>